<comment type="caution">
    <text evidence="2">The sequence shown here is derived from an EMBL/GenBank/DDBJ whole genome shotgun (WGS) entry which is preliminary data.</text>
</comment>
<gene>
    <name evidence="2" type="ORF">C6I21_11775</name>
</gene>
<proteinExistence type="predicted"/>
<dbReference type="InterPro" id="IPR017946">
    <property type="entry name" value="PLC-like_Pdiesterase_TIM-brl"/>
</dbReference>
<keyword evidence="3" id="KW-1185">Reference proteome</keyword>
<dbReference type="PROSITE" id="PS51704">
    <property type="entry name" value="GP_PDE"/>
    <property type="match status" value="1"/>
</dbReference>
<dbReference type="Gene3D" id="3.20.20.190">
    <property type="entry name" value="Phosphatidylinositol (PI) phosphodiesterase"/>
    <property type="match status" value="1"/>
</dbReference>
<dbReference type="OrthoDB" id="384721at2"/>
<reference evidence="2 3" key="1">
    <citation type="submission" date="2018-03" db="EMBL/GenBank/DDBJ databases">
        <title>Bacillus urumqiensis sp. nov., a moderately haloalkaliphilic bacterium isolated from a salt lake.</title>
        <authorList>
            <person name="Zhao B."/>
            <person name="Liao Z."/>
        </authorList>
    </citation>
    <scope>NUCLEOTIDE SEQUENCE [LARGE SCALE GENOMIC DNA]</scope>
    <source>
        <strain evidence="2 3">BZ-SZ-XJ18</strain>
    </source>
</reference>
<protein>
    <submittedName>
        <fullName evidence="2">Glycerophosphodiester phosphodiesterase</fullName>
    </submittedName>
</protein>
<dbReference type="PANTHER" id="PTHR46211:SF14">
    <property type="entry name" value="GLYCEROPHOSPHODIESTER PHOSPHODIESTERASE"/>
    <property type="match status" value="1"/>
</dbReference>
<organism evidence="2 3">
    <name type="scientific">Alkalicoccus urumqiensis</name>
    <name type="common">Bacillus urumqiensis</name>
    <dbReference type="NCBI Taxonomy" id="1548213"/>
    <lineage>
        <taxon>Bacteria</taxon>
        <taxon>Bacillati</taxon>
        <taxon>Bacillota</taxon>
        <taxon>Bacilli</taxon>
        <taxon>Bacillales</taxon>
        <taxon>Bacillaceae</taxon>
        <taxon>Alkalicoccus</taxon>
    </lineage>
</organism>
<dbReference type="EMBL" id="PVNS01000010">
    <property type="protein sequence ID" value="PRO65119.1"/>
    <property type="molecule type" value="Genomic_DNA"/>
</dbReference>
<dbReference type="PANTHER" id="PTHR46211">
    <property type="entry name" value="GLYCEROPHOSPHORYL DIESTER PHOSPHODIESTERASE"/>
    <property type="match status" value="1"/>
</dbReference>
<name>A0A2P6MFP9_ALKUR</name>
<dbReference type="GO" id="GO:0008081">
    <property type="term" value="F:phosphoric diester hydrolase activity"/>
    <property type="evidence" value="ECO:0007669"/>
    <property type="project" value="InterPro"/>
</dbReference>
<accession>A0A2P6MFP9</accession>
<dbReference type="InterPro" id="IPR030395">
    <property type="entry name" value="GP_PDE_dom"/>
</dbReference>
<dbReference type="Proteomes" id="UP000243650">
    <property type="component" value="Unassembled WGS sequence"/>
</dbReference>
<evidence type="ECO:0000259" key="1">
    <source>
        <dbReference type="PROSITE" id="PS51704"/>
    </source>
</evidence>
<evidence type="ECO:0000313" key="2">
    <source>
        <dbReference type="EMBL" id="PRO65119.1"/>
    </source>
</evidence>
<dbReference type="Pfam" id="PF03009">
    <property type="entry name" value="GDPD"/>
    <property type="match status" value="1"/>
</dbReference>
<sequence>MEVERVIIIGHRGSMADRPENTMVSFERAVAAGAGGIECDVHLSSDNVPVVIHDPDTIRTTGISSTVEKTPARDLSSMDAGSYFSSIYEGEPVPLLEETAAWAAERNVTLHVELKEQLYHKDEETVAQILETLSPLNEKNIVISTFCHRYIPLIKKKNPAIEAALLTKSPFRRGPAYANLIQADSIHIRHTPQAAWYYSRWAGTGMSIRVYNVRNLVQLKRLSSAGVSGVIVDNPALMMRL</sequence>
<dbReference type="SUPFAM" id="SSF51695">
    <property type="entry name" value="PLC-like phosphodiesterases"/>
    <property type="match status" value="1"/>
</dbReference>
<feature type="domain" description="GP-PDE" evidence="1">
    <location>
        <begin position="6"/>
        <end position="241"/>
    </location>
</feature>
<dbReference type="AlphaFoldDB" id="A0A2P6MFP9"/>
<dbReference type="GO" id="GO:0006629">
    <property type="term" value="P:lipid metabolic process"/>
    <property type="evidence" value="ECO:0007669"/>
    <property type="project" value="InterPro"/>
</dbReference>
<evidence type="ECO:0000313" key="3">
    <source>
        <dbReference type="Proteomes" id="UP000243650"/>
    </source>
</evidence>